<dbReference type="Gene3D" id="1.20.144.10">
    <property type="entry name" value="Phosphatidic acid phosphatase type 2/haloperoxidase"/>
    <property type="match status" value="1"/>
</dbReference>
<dbReference type="Pfam" id="PF14067">
    <property type="entry name" value="LssY_C"/>
    <property type="match status" value="1"/>
</dbReference>
<protein>
    <submittedName>
        <fullName evidence="8">DedA protein</fullName>
    </submittedName>
</protein>
<dbReference type="AlphaFoldDB" id="A0A3B0ZRD7"/>
<dbReference type="InterPro" id="IPR036938">
    <property type="entry name" value="PAP2/HPO_sf"/>
</dbReference>
<keyword evidence="4 6" id="KW-1133">Transmembrane helix</keyword>
<dbReference type="InterPro" id="IPR032818">
    <property type="entry name" value="DedA-like"/>
</dbReference>
<dbReference type="GO" id="GO:0005886">
    <property type="term" value="C:plasma membrane"/>
    <property type="evidence" value="ECO:0007669"/>
    <property type="project" value="UniProtKB-SubCell"/>
</dbReference>
<keyword evidence="2" id="KW-1003">Cell membrane</keyword>
<dbReference type="SMART" id="SM00014">
    <property type="entry name" value="acidPPc"/>
    <property type="match status" value="1"/>
</dbReference>
<dbReference type="InterPro" id="IPR000326">
    <property type="entry name" value="PAP2/HPO"/>
</dbReference>
<evidence type="ECO:0000256" key="4">
    <source>
        <dbReference type="ARBA" id="ARBA00022989"/>
    </source>
</evidence>
<dbReference type="EMBL" id="UOFP01000298">
    <property type="protein sequence ID" value="VAW89907.1"/>
    <property type="molecule type" value="Genomic_DNA"/>
</dbReference>
<comment type="subcellular location">
    <subcellularLocation>
        <location evidence="1">Cell membrane</location>
        <topology evidence="1">Multi-pass membrane protein</topology>
    </subcellularLocation>
</comment>
<dbReference type="CDD" id="cd03392">
    <property type="entry name" value="PAP2_like_2"/>
    <property type="match status" value="1"/>
</dbReference>
<feature type="transmembrane region" description="Helical" evidence="6">
    <location>
        <begin position="179"/>
        <end position="203"/>
    </location>
</feature>
<feature type="transmembrane region" description="Helical" evidence="6">
    <location>
        <begin position="243"/>
        <end position="272"/>
    </location>
</feature>
<feature type="transmembrane region" description="Helical" evidence="6">
    <location>
        <begin position="18"/>
        <end position="39"/>
    </location>
</feature>
<name>A0A3B0ZRD7_9ZZZZ</name>
<gene>
    <name evidence="8" type="ORF">MNBD_GAMMA18-2041</name>
</gene>
<reference evidence="8" key="1">
    <citation type="submission" date="2018-06" db="EMBL/GenBank/DDBJ databases">
        <authorList>
            <person name="Zhirakovskaya E."/>
        </authorList>
    </citation>
    <scope>NUCLEOTIDE SEQUENCE</scope>
</reference>
<feature type="transmembrane region" description="Helical" evidence="6">
    <location>
        <begin position="416"/>
        <end position="436"/>
    </location>
</feature>
<keyword evidence="5 6" id="KW-0472">Membrane</keyword>
<feature type="transmembrane region" description="Helical" evidence="6">
    <location>
        <begin position="144"/>
        <end position="167"/>
    </location>
</feature>
<dbReference type="InterPro" id="IPR032816">
    <property type="entry name" value="VTT_dom"/>
</dbReference>
<feature type="domain" description="Phosphatidic acid phosphatase type 2/haloperoxidase" evidence="7">
    <location>
        <begin position="323"/>
        <end position="435"/>
    </location>
</feature>
<dbReference type="Pfam" id="PF09335">
    <property type="entry name" value="VTT_dom"/>
    <property type="match status" value="1"/>
</dbReference>
<feature type="transmembrane region" description="Helical" evidence="6">
    <location>
        <begin position="325"/>
        <end position="342"/>
    </location>
</feature>
<evidence type="ECO:0000256" key="5">
    <source>
        <dbReference type="ARBA" id="ARBA00023136"/>
    </source>
</evidence>
<dbReference type="PANTHER" id="PTHR30353:SF15">
    <property type="entry name" value="INNER MEMBRANE PROTEIN YABI"/>
    <property type="match status" value="1"/>
</dbReference>
<dbReference type="PANTHER" id="PTHR30353">
    <property type="entry name" value="INNER MEMBRANE PROTEIN DEDA-RELATED"/>
    <property type="match status" value="1"/>
</dbReference>
<proteinExistence type="predicted"/>
<keyword evidence="3 6" id="KW-0812">Transmembrane</keyword>
<dbReference type="Pfam" id="PF01569">
    <property type="entry name" value="PAP2"/>
    <property type="match status" value="1"/>
</dbReference>
<evidence type="ECO:0000256" key="3">
    <source>
        <dbReference type="ARBA" id="ARBA00022692"/>
    </source>
</evidence>
<feature type="transmembrane region" description="Helical" evidence="6">
    <location>
        <begin position="292"/>
        <end position="318"/>
    </location>
</feature>
<feature type="transmembrane region" description="Helical" evidence="6">
    <location>
        <begin position="51"/>
        <end position="72"/>
    </location>
</feature>
<evidence type="ECO:0000256" key="6">
    <source>
        <dbReference type="SAM" id="Phobius"/>
    </source>
</evidence>
<evidence type="ECO:0000259" key="7">
    <source>
        <dbReference type="SMART" id="SM00014"/>
    </source>
</evidence>
<accession>A0A3B0ZRD7</accession>
<sequence length="669" mass="73798">MTDLIHQLLSWVNANPHWAGLAVLLVACAESLAVVGLVVPGAVMMFGAGALIAAGAMGFWATLLLAVAGAVLGDGLSYWLGYRYNDKICQWWPFSRHPGLLRRGEAFFYHHGGKSVFVARFVGPVRPIVPMMAGMMAMSPSRFFLANILSALAWAPIYLLLGMAFGASLTLAGEVAGRLAVLMGVVLVMLWATVKLVHLIYLFMKTRGLPWAEVWLQRGRDYPALSWIVGDLLDAQKPLLRTLLLWVAILLGGGWLFFGVMQGVISGAAIVPTGQSLYELLQGLRTPIGDRIMVAFSELGDGVVMLILVIGVLLWMLWKRAWYEALYWLAAVGFAVLAVSLFKYTLQIPRPIALYSGVNSYSFPSGHAALSTAIYGYLAMLSAQALPSRHRWLPYAVAMLLVVGISFSRLYLGAHWLADVLGGIGLGAAWVALLAIARHYHLRRVGGVEGLPVVVLLLFLVVGSFHINNKMASDLARYAVQQVIVPLPEQVWWQTAWQDHSAFRIDLEGEREQPLNIQWAGDLLSLQQMLETQGWRVPEPVTASSALRWLSPDLPLTQLPVLPQLHNGQQEALLLIYVNSEQTLPMVLRLWSSNIRLEPGGRTLWFGTVSGLHRQCLSLICFPRSAADYDRALAEFELMLSAVEWKRVDRASIKSDQQALVADQLLLVR</sequence>
<dbReference type="SUPFAM" id="SSF48317">
    <property type="entry name" value="Acid phosphatase/Vanadium-dependent haloperoxidase"/>
    <property type="match status" value="1"/>
</dbReference>
<organism evidence="8">
    <name type="scientific">hydrothermal vent metagenome</name>
    <dbReference type="NCBI Taxonomy" id="652676"/>
    <lineage>
        <taxon>unclassified sequences</taxon>
        <taxon>metagenomes</taxon>
        <taxon>ecological metagenomes</taxon>
    </lineage>
</organism>
<dbReference type="InterPro" id="IPR025902">
    <property type="entry name" value="LssY-like-C_dom"/>
</dbReference>
<feature type="transmembrane region" description="Helical" evidence="6">
    <location>
        <begin position="362"/>
        <end position="380"/>
    </location>
</feature>
<evidence type="ECO:0000313" key="8">
    <source>
        <dbReference type="EMBL" id="VAW89907.1"/>
    </source>
</evidence>
<feature type="transmembrane region" description="Helical" evidence="6">
    <location>
        <begin position="392"/>
        <end position="410"/>
    </location>
</feature>
<feature type="transmembrane region" description="Helical" evidence="6">
    <location>
        <begin position="448"/>
        <end position="467"/>
    </location>
</feature>
<evidence type="ECO:0000256" key="2">
    <source>
        <dbReference type="ARBA" id="ARBA00022475"/>
    </source>
</evidence>
<evidence type="ECO:0000256" key="1">
    <source>
        <dbReference type="ARBA" id="ARBA00004651"/>
    </source>
</evidence>